<accession>A0A8J3XBF1</accession>
<keyword evidence="1" id="KW-0472">Membrane</keyword>
<keyword evidence="1" id="KW-0812">Transmembrane</keyword>
<sequence>MKALSALHPMVETLNPEDSRTLTLLILTIMITLVVAAIRWTVRRTRVVLMISGGSVLLVVLTILITAYLVAYGTI</sequence>
<feature type="transmembrane region" description="Helical" evidence="1">
    <location>
        <begin position="20"/>
        <end position="40"/>
    </location>
</feature>
<comment type="caution">
    <text evidence="2">The sequence shown here is derived from an EMBL/GenBank/DDBJ whole genome shotgun (WGS) entry which is preliminary data.</text>
</comment>
<keyword evidence="3" id="KW-1185">Reference proteome</keyword>
<dbReference type="AlphaFoldDB" id="A0A8J3XBF1"/>
<feature type="transmembrane region" description="Helical" evidence="1">
    <location>
        <begin position="47"/>
        <end position="71"/>
    </location>
</feature>
<keyword evidence="1" id="KW-1133">Transmembrane helix</keyword>
<organism evidence="2 3">
    <name type="scientific">Planotetraspora mira</name>
    <dbReference type="NCBI Taxonomy" id="58121"/>
    <lineage>
        <taxon>Bacteria</taxon>
        <taxon>Bacillati</taxon>
        <taxon>Actinomycetota</taxon>
        <taxon>Actinomycetes</taxon>
        <taxon>Streptosporangiales</taxon>
        <taxon>Streptosporangiaceae</taxon>
        <taxon>Planotetraspora</taxon>
    </lineage>
</organism>
<reference evidence="2 3" key="1">
    <citation type="submission" date="2021-01" db="EMBL/GenBank/DDBJ databases">
        <title>Whole genome shotgun sequence of Planotetraspora mira NBRC 15435.</title>
        <authorList>
            <person name="Komaki H."/>
            <person name="Tamura T."/>
        </authorList>
    </citation>
    <scope>NUCLEOTIDE SEQUENCE [LARGE SCALE GENOMIC DNA]</scope>
    <source>
        <strain evidence="2 3">NBRC 15435</strain>
    </source>
</reference>
<dbReference type="Proteomes" id="UP000650628">
    <property type="component" value="Unassembled WGS sequence"/>
</dbReference>
<proteinExistence type="predicted"/>
<evidence type="ECO:0000256" key="1">
    <source>
        <dbReference type="SAM" id="Phobius"/>
    </source>
</evidence>
<protein>
    <submittedName>
        <fullName evidence="2">Uncharacterized protein</fullName>
    </submittedName>
</protein>
<dbReference type="EMBL" id="BOOO01000019">
    <property type="protein sequence ID" value="GII30468.1"/>
    <property type="molecule type" value="Genomic_DNA"/>
</dbReference>
<name>A0A8J3XBF1_9ACTN</name>
<gene>
    <name evidence="2" type="ORF">Pmi06nite_39100</name>
</gene>
<dbReference type="RefSeq" id="WP_203954425.1">
    <property type="nucleotide sequence ID" value="NZ_BOOO01000019.1"/>
</dbReference>
<evidence type="ECO:0000313" key="3">
    <source>
        <dbReference type="Proteomes" id="UP000650628"/>
    </source>
</evidence>
<evidence type="ECO:0000313" key="2">
    <source>
        <dbReference type="EMBL" id="GII30468.1"/>
    </source>
</evidence>